<organism evidence="1 2">
    <name type="scientific">Kordiimonas lacus</name>
    <dbReference type="NCBI Taxonomy" id="637679"/>
    <lineage>
        <taxon>Bacteria</taxon>
        <taxon>Pseudomonadati</taxon>
        <taxon>Pseudomonadota</taxon>
        <taxon>Alphaproteobacteria</taxon>
        <taxon>Kordiimonadales</taxon>
        <taxon>Kordiimonadaceae</taxon>
        <taxon>Kordiimonas</taxon>
    </lineage>
</organism>
<name>A0A1G6WR03_9PROT</name>
<dbReference type="Proteomes" id="UP000183685">
    <property type="component" value="Unassembled WGS sequence"/>
</dbReference>
<keyword evidence="2" id="KW-1185">Reference proteome</keyword>
<accession>A0A1G6WR03</accession>
<gene>
    <name evidence="1" type="ORF">SAMN04488071_1195</name>
</gene>
<sequence>MSQTGDIWPEAEYFGPNMKVLTSLWLAARASDSSVPSTHHLLTDDLDLHSRTLLLMDFPSENEVGAYFAYGGMFDWHRHTQEAEDYLGLFEPHIQRDVLRFITLIRQQPCGFFGTVEHHSIVKKQVYQRSFLSLPTVDNTGAVEYIVNLDDRADVRRPFQVTTEAERGPLPLGRTRFVEVEYLDLGFGVPSWQLPLYKMQQGIAEAS</sequence>
<dbReference type="RefSeq" id="WP_068306387.1">
    <property type="nucleotide sequence ID" value="NZ_FNAK01000002.1"/>
</dbReference>
<protein>
    <submittedName>
        <fullName evidence="1">Uncharacterized protein</fullName>
    </submittedName>
</protein>
<proteinExistence type="predicted"/>
<evidence type="ECO:0000313" key="1">
    <source>
        <dbReference type="EMBL" id="SDD68302.1"/>
    </source>
</evidence>
<reference evidence="1 2" key="1">
    <citation type="submission" date="2016-10" db="EMBL/GenBank/DDBJ databases">
        <authorList>
            <person name="de Groot N.N."/>
        </authorList>
    </citation>
    <scope>NUCLEOTIDE SEQUENCE [LARGE SCALE GENOMIC DNA]</scope>
    <source>
        <strain evidence="1 2">CGMCC 1.9109</strain>
    </source>
</reference>
<evidence type="ECO:0000313" key="2">
    <source>
        <dbReference type="Proteomes" id="UP000183685"/>
    </source>
</evidence>
<dbReference type="AlphaFoldDB" id="A0A1G6WR03"/>
<dbReference type="EMBL" id="FNAK01000002">
    <property type="protein sequence ID" value="SDD68302.1"/>
    <property type="molecule type" value="Genomic_DNA"/>
</dbReference>